<feature type="region of interest" description="Disordered" evidence="4">
    <location>
        <begin position="1"/>
        <end position="54"/>
    </location>
</feature>
<keyword evidence="1 3" id="KW-0853">WD repeat</keyword>
<dbReference type="GO" id="GO:0000027">
    <property type="term" value="P:ribosomal large subunit assembly"/>
    <property type="evidence" value="ECO:0007669"/>
    <property type="project" value="TreeGrafter"/>
</dbReference>
<keyword evidence="2" id="KW-0677">Repeat</keyword>
<dbReference type="InterPro" id="IPR001680">
    <property type="entry name" value="WD40_rpt"/>
</dbReference>
<evidence type="ECO:0000256" key="4">
    <source>
        <dbReference type="SAM" id="MobiDB-lite"/>
    </source>
</evidence>
<protein>
    <recommendedName>
        <fullName evidence="7">WD40 repeat domain-containing protein</fullName>
    </recommendedName>
</protein>
<reference evidence="5 6" key="1">
    <citation type="submission" date="2019-07" db="EMBL/GenBank/DDBJ databases">
        <title>New species of Amycolatopsis and Streptomyces.</title>
        <authorList>
            <person name="Duangmal K."/>
            <person name="Teo W.F.A."/>
            <person name="Lipun K."/>
        </authorList>
    </citation>
    <scope>NUCLEOTIDE SEQUENCE [LARGE SCALE GENOMIC DNA]</scope>
    <source>
        <strain evidence="5 6">NBRC 106415</strain>
    </source>
</reference>
<dbReference type="AlphaFoldDB" id="A0A5N8XFZ0"/>
<dbReference type="InterPro" id="IPR036322">
    <property type="entry name" value="WD40_repeat_dom_sf"/>
</dbReference>
<dbReference type="SUPFAM" id="SSF50978">
    <property type="entry name" value="WD40 repeat-like"/>
    <property type="match status" value="2"/>
</dbReference>
<dbReference type="EMBL" id="VJZC01000084">
    <property type="protein sequence ID" value="MPY58433.1"/>
    <property type="molecule type" value="Genomic_DNA"/>
</dbReference>
<dbReference type="InterPro" id="IPR015943">
    <property type="entry name" value="WD40/YVTN_repeat-like_dom_sf"/>
</dbReference>
<evidence type="ECO:0000256" key="2">
    <source>
        <dbReference type="ARBA" id="ARBA00022737"/>
    </source>
</evidence>
<dbReference type="PANTHER" id="PTHR19848:SF0">
    <property type="entry name" value="NOTCHLESS PROTEIN HOMOLOG 1"/>
    <property type="match status" value="1"/>
</dbReference>
<dbReference type="Pfam" id="PF00400">
    <property type="entry name" value="WD40"/>
    <property type="match status" value="2"/>
</dbReference>
<feature type="region of interest" description="Disordered" evidence="4">
    <location>
        <begin position="77"/>
        <end position="97"/>
    </location>
</feature>
<dbReference type="OrthoDB" id="134501at2"/>
<organism evidence="5 6">
    <name type="scientific">Streptomyces spongiae</name>
    <dbReference type="NCBI Taxonomy" id="565072"/>
    <lineage>
        <taxon>Bacteria</taxon>
        <taxon>Bacillati</taxon>
        <taxon>Actinomycetota</taxon>
        <taxon>Actinomycetes</taxon>
        <taxon>Kitasatosporales</taxon>
        <taxon>Streptomycetaceae</taxon>
        <taxon>Streptomyces</taxon>
    </lineage>
</organism>
<evidence type="ECO:0000313" key="5">
    <source>
        <dbReference type="EMBL" id="MPY58433.1"/>
    </source>
</evidence>
<dbReference type="PROSITE" id="PS50082">
    <property type="entry name" value="WD_REPEATS_2"/>
    <property type="match status" value="2"/>
</dbReference>
<dbReference type="SMART" id="SM00320">
    <property type="entry name" value="WD40"/>
    <property type="match status" value="6"/>
</dbReference>
<feature type="repeat" description="WD" evidence="3">
    <location>
        <begin position="115"/>
        <end position="150"/>
    </location>
</feature>
<comment type="caution">
    <text evidence="5">The sequence shown here is derived from an EMBL/GenBank/DDBJ whole genome shotgun (WGS) entry which is preliminary data.</text>
</comment>
<keyword evidence="6" id="KW-1185">Reference proteome</keyword>
<evidence type="ECO:0000256" key="3">
    <source>
        <dbReference type="PROSITE-ProRule" id="PRU00221"/>
    </source>
</evidence>
<dbReference type="Proteomes" id="UP000400924">
    <property type="component" value="Unassembled WGS sequence"/>
</dbReference>
<dbReference type="Gene3D" id="2.130.10.10">
    <property type="entry name" value="YVTN repeat-like/Quinoprotein amine dehydrogenase"/>
    <property type="match status" value="3"/>
</dbReference>
<evidence type="ECO:0000313" key="6">
    <source>
        <dbReference type="Proteomes" id="UP000400924"/>
    </source>
</evidence>
<gene>
    <name evidence="5" type="ORF">FNH08_15015</name>
</gene>
<sequence>MRRGLRRPPLPRAAHGPVPGVRRDTGRAAHRAGRRPVPVPGGRPDRLARTGPARGCPVTGGVDAGLAAWAAAHARSAGRDPGEVPEAPAAPRVRGGVTAHRRHVLKGHDPLPYMAMAWSPEGLGAPLLATGSADGTVRVWDPVTGETVRAFRHRTDRPDTGPGEAVSDLDWYVSPDSGDLRLVTVGADGVLSVWNASTGVLLDSLQIGPEPVVGVVCLQDFDDILLVAIDSDGVVRAWEPHTWRLQYSVDLGRGGFPSLSHRRLGDGRHVLAVGRGGVHAVLLDGRAGVVLGELGMPSGVRGLTGRAPVIMSTGVVEREDGSLIVAAGWPEDGGRITTWNVDDRRFRAWHRGDPLTNVPPMPAWQAASFTGHAEGVLSVSWLRMPHTILLGSAGSDGVVRIWSGNDQCVSEIETAVAANFLAWGPARAADVAMLAVGCLDGDVQIWEVHCPTDLLEHRTTPRATARSSSVVVTGGDVVSAGPAPTQAVGWDVSQEGPARLLAVRRGHDEQPAAVLRMPDGTVVSAVGAPGRTWVFSEDENHPRGLFRHGEQTVRSVALVESGQGHVLVATAGEKHGVHIGELSANGTLTEPPVTQPSGSPTTAVALGAGTGPILPTVLAAATSRAVHIYLVADGSLLADLPTPDAAHGMAFTARPGVSALLAAGGTDYLGVWESWDGTLWENAAPIISVSGQVRSVDWARLPHDGRLLAAGLSGGRVLVWDWPYRNLLFEAHAPVGRLASVALAVGPDERVWLAVGGSSGWMTYELLVAPREEGTPAPPFRMAGTAAARTAVATDVRSVAMPGLFALGQAGMWQPLGLLEDMLTLTATTRDRHLHDDRLGALRDNPGVRRLRELEWPARSRVALAGLLLADADQREVWVPPEGSGPAQWRAAFRAVPPVAAPSEPPPGPAPGEVAATADRVGERTVAMLTLLGPDVAAADPGLVLRLIGREHELPPLGAEGLRLLAAASLEHGRMTTRVGTSTHVPGAVGVSRHGLPDRLLHTQLALPKDILMVRQVTNELLYRQHSAFVPPRPTPVTLVLDTTPPVFGRAEGLLRMVGHLVTLSLWQQGEHPLLVTAGKPAEVVELTGPAQLIELWTARTLHPPDRTLPVALDTARGLHRPVVLLTHQHAPLPDPVPHLRLVTTCQPGEPPAVRPSNGHHHVLPPDPPADRLVSVVGELLTAEERRYR</sequence>
<name>A0A5N8XFZ0_9ACTN</name>
<dbReference type="PANTHER" id="PTHR19848">
    <property type="entry name" value="WD40 REPEAT PROTEIN"/>
    <property type="match status" value="1"/>
</dbReference>
<proteinExistence type="predicted"/>
<evidence type="ECO:0000256" key="1">
    <source>
        <dbReference type="ARBA" id="ARBA00022574"/>
    </source>
</evidence>
<evidence type="ECO:0008006" key="7">
    <source>
        <dbReference type="Google" id="ProtNLM"/>
    </source>
</evidence>
<accession>A0A5N8XFZ0</accession>
<feature type="repeat" description="WD" evidence="3">
    <location>
        <begin position="369"/>
        <end position="403"/>
    </location>
</feature>